<feature type="domain" description="Chromo" evidence="4">
    <location>
        <begin position="689"/>
        <end position="743"/>
    </location>
</feature>
<evidence type="ECO:0000313" key="7">
    <source>
        <dbReference type="Proteomes" id="UP000507470"/>
    </source>
</evidence>
<dbReference type="Gene3D" id="3.30.160.60">
    <property type="entry name" value="Classic Zinc Finger"/>
    <property type="match status" value="1"/>
</dbReference>
<keyword evidence="3" id="KW-0812">Transmembrane</keyword>
<dbReference type="GO" id="GO:0008270">
    <property type="term" value="F:zinc ion binding"/>
    <property type="evidence" value="ECO:0007669"/>
    <property type="project" value="UniProtKB-KW"/>
</dbReference>
<dbReference type="SUPFAM" id="SSF63829">
    <property type="entry name" value="Calcium-dependent phosphotriesterase"/>
    <property type="match status" value="1"/>
</dbReference>
<dbReference type="EMBL" id="CACVKT020008726">
    <property type="protein sequence ID" value="CAC5417009.1"/>
    <property type="molecule type" value="Genomic_DNA"/>
</dbReference>
<accession>A0A6J8E879</accession>
<keyword evidence="1" id="KW-0862">Zinc</keyword>
<protein>
    <recommendedName>
        <fullName evidence="8">B box-type domain-containing protein</fullName>
    </recommendedName>
</protein>
<dbReference type="Gene3D" id="2.40.50.40">
    <property type="match status" value="1"/>
</dbReference>
<dbReference type="SUPFAM" id="SSF57845">
    <property type="entry name" value="B-box zinc-binding domain"/>
    <property type="match status" value="1"/>
</dbReference>
<keyword evidence="1" id="KW-0479">Metal-binding</keyword>
<evidence type="ECO:0000259" key="5">
    <source>
        <dbReference type="PROSITE" id="PS50119"/>
    </source>
</evidence>
<dbReference type="Gene3D" id="2.120.10.30">
    <property type="entry name" value="TolB, C-terminal domain"/>
    <property type="match status" value="1"/>
</dbReference>
<dbReference type="InterPro" id="IPR000315">
    <property type="entry name" value="Znf_B-box"/>
</dbReference>
<keyword evidence="3" id="KW-0472">Membrane</keyword>
<sequence>MKKEQWLGLFTTIVIFILFGGIIAYYHQSKSGNQTKTTLKDKKGQSLHFEPIIWGSPTFHIHWKLINTNISSFVMYDSLTGDGGQECKAALLKKNTYETVHISNKILAMPGSYISVDISHPQIIFKTVPNPIFITPPNKLRTMGNWFIKSGKNTTVCDLCETIAADNHCNSCLFNLCQDCVCDHSRNRSKRKKYEHDIVAFTQKKTQIHSPLCQKHKLVRCMRFCQQCKIPVCQECVFTADHQSHRTLYLSSYINDRYHEINKDNAHLESKVIPEFKQNLLRIENATSATATAYDELNKSIQEHRENCHRKIDEIFDRYQNEADDLRKEDISTLHNYLSNDSACLKQACVILQRNKDIMSSADINDVVNYRHKKVDTISEFEIQHPKFDTKLVNWKKLYFELGYLKISDKPKLIRSVPTPMVPTRACSLREDQFWVCGQDNMIARINMDGEVLETVDVPISLHANDISITNNCELIFTEGKPGRVTIIKEGKTVTLIDVGPQWHPSGLHCTKAGDIFVTMSDDSYKNYKIVRYTDGKAVQEIQNYNNGKALFHPGLRILFVTENNNGDVCVSDTNGRVIIVLNQFGIFKFNYNTSRALHDCPKLTTFEPGCIVTNSRCQMLFTVQNFIFVISHKGHFVQCIDNCYLTMASALCLDYTERICVGEFTKTNLKIIKYSTSDEVTTQSDAYYKVKRILAQRKRNGKTEYRVQFKGEPLQNASWIPYDKLNSPTQKIVQSKSPPCVE</sequence>
<dbReference type="PANTHER" id="PTHR25462">
    <property type="entry name" value="BONUS, ISOFORM C-RELATED"/>
    <property type="match status" value="1"/>
</dbReference>
<evidence type="ECO:0000256" key="1">
    <source>
        <dbReference type="PROSITE-ProRule" id="PRU00024"/>
    </source>
</evidence>
<feature type="coiled-coil region" evidence="2">
    <location>
        <begin position="294"/>
        <end position="329"/>
    </location>
</feature>
<keyword evidence="2" id="KW-0175">Coiled coil</keyword>
<reference evidence="6 7" key="1">
    <citation type="submission" date="2020-06" db="EMBL/GenBank/DDBJ databases">
        <authorList>
            <person name="Li R."/>
            <person name="Bekaert M."/>
        </authorList>
    </citation>
    <scope>NUCLEOTIDE SEQUENCE [LARGE SCALE GENOMIC DNA]</scope>
    <source>
        <strain evidence="7">wild</strain>
    </source>
</reference>
<dbReference type="CDD" id="cd19757">
    <property type="entry name" value="Bbox1"/>
    <property type="match status" value="1"/>
</dbReference>
<dbReference type="CDD" id="cd19756">
    <property type="entry name" value="Bbox2"/>
    <property type="match status" value="1"/>
</dbReference>
<dbReference type="GO" id="GO:0061630">
    <property type="term" value="F:ubiquitin protein ligase activity"/>
    <property type="evidence" value="ECO:0007669"/>
    <property type="project" value="TreeGrafter"/>
</dbReference>
<dbReference type="PROSITE" id="PS50119">
    <property type="entry name" value="ZF_BBOX"/>
    <property type="match status" value="1"/>
</dbReference>
<keyword evidence="1" id="KW-0863">Zinc-finger</keyword>
<dbReference type="InterPro" id="IPR000953">
    <property type="entry name" value="Chromo/chromo_shadow_dom"/>
</dbReference>
<dbReference type="PROSITE" id="PS50013">
    <property type="entry name" value="CHROMO_2"/>
    <property type="match status" value="1"/>
</dbReference>
<proteinExistence type="predicted"/>
<evidence type="ECO:0008006" key="8">
    <source>
        <dbReference type="Google" id="ProtNLM"/>
    </source>
</evidence>
<dbReference type="InterPro" id="IPR016197">
    <property type="entry name" value="Chromo-like_dom_sf"/>
</dbReference>
<evidence type="ECO:0000256" key="3">
    <source>
        <dbReference type="SAM" id="Phobius"/>
    </source>
</evidence>
<evidence type="ECO:0000259" key="4">
    <source>
        <dbReference type="PROSITE" id="PS50013"/>
    </source>
</evidence>
<organism evidence="6 7">
    <name type="scientific">Mytilus coruscus</name>
    <name type="common">Sea mussel</name>
    <dbReference type="NCBI Taxonomy" id="42192"/>
    <lineage>
        <taxon>Eukaryota</taxon>
        <taxon>Metazoa</taxon>
        <taxon>Spiralia</taxon>
        <taxon>Lophotrochozoa</taxon>
        <taxon>Mollusca</taxon>
        <taxon>Bivalvia</taxon>
        <taxon>Autobranchia</taxon>
        <taxon>Pteriomorphia</taxon>
        <taxon>Mytilida</taxon>
        <taxon>Mytiloidea</taxon>
        <taxon>Mytilidae</taxon>
        <taxon>Mytilinae</taxon>
        <taxon>Mytilus</taxon>
    </lineage>
</organism>
<dbReference type="InterPro" id="IPR011042">
    <property type="entry name" value="6-blade_b-propeller_TolB-like"/>
</dbReference>
<dbReference type="PANTHER" id="PTHR25462:SF296">
    <property type="entry name" value="MEIOTIC P26, ISOFORM F"/>
    <property type="match status" value="1"/>
</dbReference>
<feature type="domain" description="B box-type" evidence="5">
    <location>
        <begin position="208"/>
        <end position="250"/>
    </location>
</feature>
<evidence type="ECO:0000313" key="6">
    <source>
        <dbReference type="EMBL" id="CAC5417009.1"/>
    </source>
</evidence>
<dbReference type="AlphaFoldDB" id="A0A6J8E879"/>
<dbReference type="Proteomes" id="UP000507470">
    <property type="component" value="Unassembled WGS sequence"/>
</dbReference>
<dbReference type="OrthoDB" id="6074598at2759"/>
<feature type="transmembrane region" description="Helical" evidence="3">
    <location>
        <begin position="7"/>
        <end position="26"/>
    </location>
</feature>
<dbReference type="CDD" id="cd00024">
    <property type="entry name" value="CD_CSD"/>
    <property type="match status" value="1"/>
</dbReference>
<dbReference type="SUPFAM" id="SSF54160">
    <property type="entry name" value="Chromo domain-like"/>
    <property type="match status" value="1"/>
</dbReference>
<name>A0A6J8E879_MYTCO</name>
<keyword evidence="7" id="KW-1185">Reference proteome</keyword>
<evidence type="ECO:0000256" key="2">
    <source>
        <dbReference type="SAM" id="Coils"/>
    </source>
</evidence>
<gene>
    <name evidence="6" type="ORF">MCOR_49565</name>
</gene>
<dbReference type="InterPro" id="IPR047153">
    <property type="entry name" value="TRIM45/56/19-like"/>
</dbReference>
<keyword evidence="3" id="KW-1133">Transmembrane helix</keyword>